<evidence type="ECO:0000256" key="1">
    <source>
        <dbReference type="ARBA" id="ARBA00006717"/>
    </source>
</evidence>
<feature type="binding site" evidence="6">
    <location>
        <begin position="57"/>
        <end position="58"/>
    </location>
    <ligand>
        <name>substrate</name>
    </ligand>
</feature>
<dbReference type="Proteomes" id="UP000524321">
    <property type="component" value="Unassembled WGS sequence"/>
</dbReference>
<evidence type="ECO:0000256" key="4">
    <source>
        <dbReference type="ARBA" id="ARBA00023152"/>
    </source>
</evidence>
<protein>
    <recommendedName>
        <fullName evidence="2">phosphoglycerate mutase (2,3-diphosphoglycerate-dependent)</fullName>
        <ecNumber evidence="2">5.4.2.11</ecNumber>
    </recommendedName>
</protein>
<feature type="binding site" evidence="6">
    <location>
        <position position="3"/>
    </location>
    <ligand>
        <name>substrate</name>
    </ligand>
</feature>
<evidence type="ECO:0000313" key="7">
    <source>
        <dbReference type="EMBL" id="NVB76659.1"/>
    </source>
</evidence>
<accession>A0A7Y6PIZ3</accession>
<name>A0A7Y6PIZ3_PHOVU</name>
<dbReference type="GO" id="GO:0006096">
    <property type="term" value="P:glycolytic process"/>
    <property type="evidence" value="ECO:0007669"/>
    <property type="project" value="UniProtKB-KW"/>
</dbReference>
<dbReference type="InterPro" id="IPR029033">
    <property type="entry name" value="His_PPase_superfam"/>
</dbReference>
<proteinExistence type="inferred from homology"/>
<keyword evidence="5 7" id="KW-0413">Isomerase</keyword>
<dbReference type="GO" id="GO:0004619">
    <property type="term" value="F:phosphoglycerate mutase activity"/>
    <property type="evidence" value="ECO:0007669"/>
    <property type="project" value="UniProtKB-EC"/>
</dbReference>
<dbReference type="EMBL" id="JABWDJ010000721">
    <property type="protein sequence ID" value="NVB76659.1"/>
    <property type="molecule type" value="Genomic_DNA"/>
</dbReference>
<dbReference type="EC" id="5.4.2.11" evidence="2"/>
<dbReference type="Gene3D" id="3.40.50.1240">
    <property type="entry name" value="Phosphoglycerate mutase-like"/>
    <property type="match status" value="1"/>
</dbReference>
<gene>
    <name evidence="7" type="ORF">HUV05_24810</name>
</gene>
<dbReference type="RefSeq" id="WP_176351025.1">
    <property type="nucleotide sequence ID" value="NZ_JABWDJ010000721.1"/>
</dbReference>
<dbReference type="NCBIfam" id="TIGR01258">
    <property type="entry name" value="pgm_1"/>
    <property type="match status" value="1"/>
</dbReference>
<dbReference type="InterPro" id="IPR005952">
    <property type="entry name" value="Phosphogly_mut1"/>
</dbReference>
<feature type="binding site" evidence="6">
    <location>
        <begin position="30"/>
        <end position="33"/>
    </location>
    <ligand>
        <name>substrate</name>
    </ligand>
</feature>
<feature type="non-terminal residue" evidence="7">
    <location>
        <position position="96"/>
    </location>
</feature>
<dbReference type="AlphaFoldDB" id="A0A7Y6PIZ3"/>
<evidence type="ECO:0000256" key="3">
    <source>
        <dbReference type="ARBA" id="ARBA00022432"/>
    </source>
</evidence>
<dbReference type="SUPFAM" id="SSF53254">
    <property type="entry name" value="Phosphoglycerate mutase-like"/>
    <property type="match status" value="1"/>
</dbReference>
<evidence type="ECO:0000313" key="8">
    <source>
        <dbReference type="Proteomes" id="UP000524321"/>
    </source>
</evidence>
<evidence type="ECO:0000256" key="5">
    <source>
        <dbReference type="ARBA" id="ARBA00023235"/>
    </source>
</evidence>
<evidence type="ECO:0000256" key="6">
    <source>
        <dbReference type="PIRSR" id="PIRSR613078-2"/>
    </source>
</evidence>
<dbReference type="GO" id="GO:0006094">
    <property type="term" value="P:gluconeogenesis"/>
    <property type="evidence" value="ECO:0007669"/>
    <property type="project" value="UniProtKB-KW"/>
</dbReference>
<evidence type="ECO:0000256" key="2">
    <source>
        <dbReference type="ARBA" id="ARBA00012028"/>
    </source>
</evidence>
<keyword evidence="4" id="KW-0324">Glycolysis</keyword>
<keyword evidence="3" id="KW-0312">Gluconeogenesis</keyword>
<feature type="non-terminal residue" evidence="7">
    <location>
        <position position="1"/>
    </location>
</feature>
<reference evidence="7 8" key="2">
    <citation type="submission" date="2020-07" db="EMBL/GenBank/DDBJ databases">
        <title>Bacterial metabolism rescues the inhibition of intestinal drug absorption by food and drug additives.</title>
        <authorList>
            <person name="Zou L."/>
            <person name="Spanogiannopoulos P."/>
            <person name="Chien H.-C."/>
            <person name="Pieper L.M."/>
            <person name="Cai W."/>
            <person name="Khuri N."/>
            <person name="Pottel J."/>
            <person name="Vora B."/>
            <person name="Ni Z."/>
            <person name="Tsakalozou E."/>
            <person name="Zhang W."/>
            <person name="Shoichet B.K."/>
            <person name="Giacomini K.M."/>
            <person name="Turnbaugh P.J."/>
        </authorList>
    </citation>
    <scope>NUCLEOTIDE SEQUENCE [LARGE SCALE GENOMIC DNA]</scope>
    <source>
        <strain evidence="7 8">B33</strain>
    </source>
</reference>
<organism evidence="7 8">
    <name type="scientific">Phocaeicola vulgatus</name>
    <name type="common">Bacteroides vulgatus</name>
    <dbReference type="NCBI Taxonomy" id="821"/>
    <lineage>
        <taxon>Bacteria</taxon>
        <taxon>Pseudomonadati</taxon>
        <taxon>Bacteroidota</taxon>
        <taxon>Bacteroidia</taxon>
        <taxon>Bacteroidales</taxon>
        <taxon>Bacteroidaceae</taxon>
        <taxon>Phocaeicola</taxon>
    </lineage>
</organism>
<sequence length="96" mass="11008">LNRAIETAQLAQKGMSAQWLPLQKYWRLNERCYGDLEGKKREDVAKEVGDDQVKIWRRSFDVPPPPLAVTDARSPIKDPRYADLDPRVITASESLK</sequence>
<dbReference type="InterPro" id="IPR013078">
    <property type="entry name" value="His_Pase_superF_clade-1"/>
</dbReference>
<reference evidence="7 8" key="1">
    <citation type="submission" date="2020-04" db="EMBL/GenBank/DDBJ databases">
        <authorList>
            <person name="Pieper L."/>
        </authorList>
    </citation>
    <scope>NUCLEOTIDE SEQUENCE [LARGE SCALE GENOMIC DNA]</scope>
    <source>
        <strain evidence="7 8">B33</strain>
    </source>
</reference>
<dbReference type="Pfam" id="PF00300">
    <property type="entry name" value="His_Phos_1"/>
    <property type="match status" value="1"/>
</dbReference>
<dbReference type="PANTHER" id="PTHR11931">
    <property type="entry name" value="PHOSPHOGLYCERATE MUTASE"/>
    <property type="match status" value="1"/>
</dbReference>
<comment type="caution">
    <text evidence="7">The sequence shown here is derived from an EMBL/GenBank/DDBJ whole genome shotgun (WGS) entry which is preliminary data.</text>
</comment>
<comment type="similarity">
    <text evidence="1">Belongs to the phosphoglycerate mutase family. BPG-dependent PGAM subfamily.</text>
</comment>